<dbReference type="STRING" id="200324.A0A2N5T7C2"/>
<feature type="region of interest" description="Disordered" evidence="5">
    <location>
        <begin position="43"/>
        <end position="162"/>
    </location>
</feature>
<sequence length="692" mass="76149">MLPSAEQCVFGGFPGKLPPGLYPVKKHPTKLELHAASTWNFLSTTSQEEQPPRMNSNSAVSHIGKNKQPQQEDARNSAAATPTSELAAGFPDDFPHASRPAHASPADLSTPASATPPPPPPLIPNPLPAARPATPALMFHGSTARTPREPPAGRSANQHRTSTHLPRRNYAVIQKATFSPANQCQPPKPEPRKCWICYDDDDEEAEEQNPQVLPDGRLNRPNQQIRSNRKSKRWVKACRCSLIAHESCLLTWITTYQLTHPAPASISSPLLTPVKCPQCAAIYQIAQPPSPLLSLLHRLKRPYNASMSWSALGCVVLGVGVSASSYGLWASRCFLGPVRWDRWVSNTRQAGGLNFLKFFQLSLVGPILILSRTKQLDSVLPFLPISFVLSTLHPLSLDGDLNNHINNHLADQNLLRLEHVFPPEPGLTLCLIPWMRIGWRFLWSRLSSFILRREYRGMSYQYPLGVGLGLQQAQAVAGADPNAGHQVEGENEDQRDGAERPEEGAPNGPDPPAAEIVLDNTSLRRVIRIGMEALILPGAASVVGTLLLMLSRNRPWLRTLLGLKISTSLLTHRSPFSHPLGSSPSSTASFLASLKASVGQMMYRMTRLQLFFGPAEAGADMHPLKLHSLLSGMSVADYVDENGVDDPVWWRNTLAGALIIVLKDLVSLTEKVLKLRKLKYRRVLDVDQHPIR</sequence>
<keyword evidence="2" id="KW-0812">Transmembrane</keyword>
<keyword evidence="4" id="KW-0472">Membrane</keyword>
<keyword evidence="3" id="KW-1133">Transmembrane helix</keyword>
<protein>
    <recommendedName>
        <fullName evidence="8">RING-CH-type domain-containing protein</fullName>
    </recommendedName>
</protein>
<dbReference type="GO" id="GO:0016020">
    <property type="term" value="C:membrane"/>
    <property type="evidence" value="ECO:0007669"/>
    <property type="project" value="UniProtKB-SubCell"/>
</dbReference>
<evidence type="ECO:0000256" key="1">
    <source>
        <dbReference type="ARBA" id="ARBA00004141"/>
    </source>
</evidence>
<evidence type="ECO:0000313" key="6">
    <source>
        <dbReference type="EMBL" id="PLW21368.1"/>
    </source>
</evidence>
<evidence type="ECO:0000256" key="4">
    <source>
        <dbReference type="ARBA" id="ARBA00023136"/>
    </source>
</evidence>
<evidence type="ECO:0000256" key="3">
    <source>
        <dbReference type="ARBA" id="ARBA00022989"/>
    </source>
</evidence>
<feature type="compositionally biased region" description="Basic and acidic residues" evidence="5">
    <location>
        <begin position="492"/>
        <end position="503"/>
    </location>
</feature>
<comment type="subcellular location">
    <subcellularLocation>
        <location evidence="1">Membrane</location>
        <topology evidence="1">Multi-pass membrane protein</topology>
    </subcellularLocation>
</comment>
<feature type="compositionally biased region" description="Low complexity" evidence="5">
    <location>
        <begin position="97"/>
        <end position="113"/>
    </location>
</feature>
<dbReference type="PANTHER" id="PTHR46283">
    <property type="entry name" value="E3 UBIQUITIN-PROTEIN LIGASE MARCH5"/>
    <property type="match status" value="1"/>
</dbReference>
<proteinExistence type="predicted"/>
<feature type="region of interest" description="Disordered" evidence="5">
    <location>
        <begin position="205"/>
        <end position="225"/>
    </location>
</feature>
<gene>
    <name evidence="6" type="ORF">PCANC_03857</name>
</gene>
<dbReference type="Gene3D" id="3.30.40.10">
    <property type="entry name" value="Zinc/RING finger domain, C3HC4 (zinc finger)"/>
    <property type="match status" value="1"/>
</dbReference>
<evidence type="ECO:0000256" key="5">
    <source>
        <dbReference type="SAM" id="MobiDB-lite"/>
    </source>
</evidence>
<keyword evidence="7" id="KW-1185">Reference proteome</keyword>
<accession>A0A2N5T7C2</accession>
<feature type="region of interest" description="Disordered" evidence="5">
    <location>
        <begin position="479"/>
        <end position="514"/>
    </location>
</feature>
<dbReference type="OrthoDB" id="5817083at2759"/>
<dbReference type="EMBL" id="PGCJ01000784">
    <property type="protein sequence ID" value="PLW21368.1"/>
    <property type="molecule type" value="Genomic_DNA"/>
</dbReference>
<feature type="compositionally biased region" description="Pro residues" evidence="5">
    <location>
        <begin position="114"/>
        <end position="129"/>
    </location>
</feature>
<name>A0A2N5T7C2_9BASI</name>
<dbReference type="Proteomes" id="UP000235388">
    <property type="component" value="Unassembled WGS sequence"/>
</dbReference>
<dbReference type="InterPro" id="IPR013083">
    <property type="entry name" value="Znf_RING/FYVE/PHD"/>
</dbReference>
<comment type="caution">
    <text evidence="6">The sequence shown here is derived from an EMBL/GenBank/DDBJ whole genome shotgun (WGS) entry which is preliminary data.</text>
</comment>
<reference evidence="6 7" key="1">
    <citation type="submission" date="2017-11" db="EMBL/GenBank/DDBJ databases">
        <title>De novo assembly and phasing of dikaryotic genomes from two isolates of Puccinia coronata f. sp. avenae, the causal agent of oat crown rust.</title>
        <authorList>
            <person name="Miller M.E."/>
            <person name="Zhang Y."/>
            <person name="Omidvar V."/>
            <person name="Sperschneider J."/>
            <person name="Schwessinger B."/>
            <person name="Raley C."/>
            <person name="Palmer J.M."/>
            <person name="Garnica D."/>
            <person name="Upadhyaya N."/>
            <person name="Rathjen J."/>
            <person name="Taylor J.M."/>
            <person name="Park R.F."/>
            <person name="Dodds P.N."/>
            <person name="Hirsch C.D."/>
            <person name="Kianian S.F."/>
            <person name="Figueroa M."/>
        </authorList>
    </citation>
    <scope>NUCLEOTIDE SEQUENCE [LARGE SCALE GENOMIC DNA]</scope>
    <source>
        <strain evidence="6">12NC29</strain>
    </source>
</reference>
<feature type="compositionally biased region" description="Polar residues" evidence="5">
    <location>
        <begin position="43"/>
        <end position="60"/>
    </location>
</feature>
<evidence type="ECO:0008006" key="8">
    <source>
        <dbReference type="Google" id="ProtNLM"/>
    </source>
</evidence>
<evidence type="ECO:0000256" key="2">
    <source>
        <dbReference type="ARBA" id="ARBA00022692"/>
    </source>
</evidence>
<organism evidence="6 7">
    <name type="scientific">Puccinia coronata f. sp. avenae</name>
    <dbReference type="NCBI Taxonomy" id="200324"/>
    <lineage>
        <taxon>Eukaryota</taxon>
        <taxon>Fungi</taxon>
        <taxon>Dikarya</taxon>
        <taxon>Basidiomycota</taxon>
        <taxon>Pucciniomycotina</taxon>
        <taxon>Pucciniomycetes</taxon>
        <taxon>Pucciniales</taxon>
        <taxon>Pucciniaceae</taxon>
        <taxon>Puccinia</taxon>
    </lineage>
</organism>
<evidence type="ECO:0000313" key="7">
    <source>
        <dbReference type="Proteomes" id="UP000235388"/>
    </source>
</evidence>
<dbReference type="AlphaFoldDB" id="A0A2N5T7C2"/>